<name>A0A1L9UPB0_ASPBC</name>
<evidence type="ECO:0000313" key="2">
    <source>
        <dbReference type="EMBL" id="OJJ73482.1"/>
    </source>
</evidence>
<dbReference type="InterPro" id="IPR013094">
    <property type="entry name" value="AB_hydrolase_3"/>
</dbReference>
<accession>A0A1L9UPB0</accession>
<evidence type="ECO:0000259" key="1">
    <source>
        <dbReference type="Pfam" id="PF07859"/>
    </source>
</evidence>
<dbReference type="AlphaFoldDB" id="A0A1L9UPB0"/>
<dbReference type="EMBL" id="KV878682">
    <property type="protein sequence ID" value="OJJ73482.1"/>
    <property type="molecule type" value="Genomic_DNA"/>
</dbReference>
<dbReference type="PANTHER" id="PTHR23024">
    <property type="entry name" value="ARYLACETAMIDE DEACETYLASE"/>
    <property type="match status" value="1"/>
</dbReference>
<dbReference type="InterPro" id="IPR050466">
    <property type="entry name" value="Carboxylest/Gibb_receptor"/>
</dbReference>
<reference evidence="3" key="1">
    <citation type="journal article" date="2017" name="Genome Biol.">
        <title>Comparative genomics reveals high biological diversity and specific adaptations in the industrially and medically important fungal genus Aspergillus.</title>
        <authorList>
            <person name="de Vries R.P."/>
            <person name="Riley R."/>
            <person name="Wiebenga A."/>
            <person name="Aguilar-Osorio G."/>
            <person name="Amillis S."/>
            <person name="Uchima C.A."/>
            <person name="Anderluh G."/>
            <person name="Asadollahi M."/>
            <person name="Askin M."/>
            <person name="Barry K."/>
            <person name="Battaglia E."/>
            <person name="Bayram O."/>
            <person name="Benocci T."/>
            <person name="Braus-Stromeyer S.A."/>
            <person name="Caldana C."/>
            <person name="Canovas D."/>
            <person name="Cerqueira G.C."/>
            <person name="Chen F."/>
            <person name="Chen W."/>
            <person name="Choi C."/>
            <person name="Clum A."/>
            <person name="Dos Santos R.A."/>
            <person name="Damasio A.R."/>
            <person name="Diallinas G."/>
            <person name="Emri T."/>
            <person name="Fekete E."/>
            <person name="Flipphi M."/>
            <person name="Freyberg S."/>
            <person name="Gallo A."/>
            <person name="Gournas C."/>
            <person name="Habgood R."/>
            <person name="Hainaut M."/>
            <person name="Harispe M.L."/>
            <person name="Henrissat B."/>
            <person name="Hilden K.S."/>
            <person name="Hope R."/>
            <person name="Hossain A."/>
            <person name="Karabika E."/>
            <person name="Karaffa L."/>
            <person name="Karanyi Z."/>
            <person name="Krasevec N."/>
            <person name="Kuo A."/>
            <person name="Kusch H."/>
            <person name="LaButti K."/>
            <person name="Lagendijk E.L."/>
            <person name="Lapidus A."/>
            <person name="Levasseur A."/>
            <person name="Lindquist E."/>
            <person name="Lipzen A."/>
            <person name="Logrieco A.F."/>
            <person name="MacCabe A."/>
            <person name="Maekelae M.R."/>
            <person name="Malavazi I."/>
            <person name="Melin P."/>
            <person name="Meyer V."/>
            <person name="Mielnichuk N."/>
            <person name="Miskei M."/>
            <person name="Molnar A.P."/>
            <person name="Mule G."/>
            <person name="Ngan C.Y."/>
            <person name="Orejas M."/>
            <person name="Orosz E."/>
            <person name="Ouedraogo J.P."/>
            <person name="Overkamp K.M."/>
            <person name="Park H.-S."/>
            <person name="Perrone G."/>
            <person name="Piumi F."/>
            <person name="Punt P.J."/>
            <person name="Ram A.F."/>
            <person name="Ramon A."/>
            <person name="Rauscher S."/>
            <person name="Record E."/>
            <person name="Riano-Pachon D.M."/>
            <person name="Robert V."/>
            <person name="Roehrig J."/>
            <person name="Ruller R."/>
            <person name="Salamov A."/>
            <person name="Salih N.S."/>
            <person name="Samson R.A."/>
            <person name="Sandor E."/>
            <person name="Sanguinetti M."/>
            <person name="Schuetze T."/>
            <person name="Sepcic K."/>
            <person name="Shelest E."/>
            <person name="Sherlock G."/>
            <person name="Sophianopoulou V."/>
            <person name="Squina F.M."/>
            <person name="Sun H."/>
            <person name="Susca A."/>
            <person name="Todd R.B."/>
            <person name="Tsang A."/>
            <person name="Unkles S.E."/>
            <person name="van de Wiele N."/>
            <person name="van Rossen-Uffink D."/>
            <person name="Oliveira J.V."/>
            <person name="Vesth T.C."/>
            <person name="Visser J."/>
            <person name="Yu J.-H."/>
            <person name="Zhou M."/>
            <person name="Andersen M.R."/>
            <person name="Archer D.B."/>
            <person name="Baker S.E."/>
            <person name="Benoit I."/>
            <person name="Brakhage A.A."/>
            <person name="Braus G.H."/>
            <person name="Fischer R."/>
            <person name="Frisvad J.C."/>
            <person name="Goldman G.H."/>
            <person name="Houbraken J."/>
            <person name="Oakley B."/>
            <person name="Pocsi I."/>
            <person name="Scazzocchio C."/>
            <person name="Seiboth B."/>
            <person name="vanKuyk P.A."/>
            <person name="Wortman J."/>
            <person name="Dyer P.S."/>
            <person name="Grigoriev I.V."/>
        </authorList>
    </citation>
    <scope>NUCLEOTIDE SEQUENCE [LARGE SCALE GENOMIC DNA]</scope>
    <source>
        <strain evidence="3">CBS 101740 / IMI 381727 / IBT 21946</strain>
    </source>
</reference>
<dbReference type="Proteomes" id="UP000184499">
    <property type="component" value="Unassembled WGS sequence"/>
</dbReference>
<dbReference type="PANTHER" id="PTHR23024:SF242">
    <property type="entry name" value="ALPHA_BETA HYDROLASE FOLD-3 DOMAIN-CONTAINING PROTEIN-RELATED"/>
    <property type="match status" value="1"/>
</dbReference>
<organism evidence="2 3">
    <name type="scientific">Aspergillus brasiliensis (strain CBS 101740 / IMI 381727 / IBT 21946)</name>
    <dbReference type="NCBI Taxonomy" id="767769"/>
    <lineage>
        <taxon>Eukaryota</taxon>
        <taxon>Fungi</taxon>
        <taxon>Dikarya</taxon>
        <taxon>Ascomycota</taxon>
        <taxon>Pezizomycotina</taxon>
        <taxon>Eurotiomycetes</taxon>
        <taxon>Eurotiomycetidae</taxon>
        <taxon>Eurotiales</taxon>
        <taxon>Aspergillaceae</taxon>
        <taxon>Aspergillus</taxon>
        <taxon>Aspergillus subgen. Circumdati</taxon>
    </lineage>
</organism>
<sequence length="322" mass="36354">MANQIAPIRLRWWRPSDVPIIYHRMWVTARYGLPKGLPPHAKGTMNINSRDPERRILVNLYFDQEISGASPVIIHLSGRGFCIPSHGVDDTFLDYVANNESAFVVLDVNYRLAPENPFPAALEDVEDVVAYLTSRPQEFDLSHLAICGFGIGGNLALAMAINSPPNTFTTVVAFYPVVDMSISERDKIKNMDRIVRKKMRMGTGGVIPLALMEGNRKRYLRGHPETIVNDSRVSPGRENDLTRFPRRCFFVTCEGDPWAQETRTLLGRLRQARPQSTTLRGIQIPNVGHAWDKCKKLDAHGAAHKYSAYTEAARFLRREIDP</sequence>
<dbReference type="OMA" id="QKNIAYE"/>
<dbReference type="InterPro" id="IPR029058">
    <property type="entry name" value="AB_hydrolase_fold"/>
</dbReference>
<feature type="domain" description="Alpha/beta hydrolase fold-3" evidence="1">
    <location>
        <begin position="74"/>
        <end position="290"/>
    </location>
</feature>
<dbReference type="STRING" id="767769.A0A1L9UPB0"/>
<dbReference type="Gene3D" id="3.40.50.1820">
    <property type="entry name" value="alpha/beta hydrolase"/>
    <property type="match status" value="1"/>
</dbReference>
<keyword evidence="3" id="KW-1185">Reference proteome</keyword>
<dbReference type="GeneID" id="93573239"/>
<protein>
    <recommendedName>
        <fullName evidence="1">Alpha/beta hydrolase fold-3 domain-containing protein</fullName>
    </recommendedName>
</protein>
<dbReference type="SUPFAM" id="SSF53474">
    <property type="entry name" value="alpha/beta-Hydrolases"/>
    <property type="match status" value="1"/>
</dbReference>
<dbReference type="VEuPathDB" id="FungiDB:ASPBRDRAFT_194429"/>
<gene>
    <name evidence="2" type="ORF">ASPBRDRAFT_194429</name>
</gene>
<dbReference type="Pfam" id="PF07859">
    <property type="entry name" value="Abhydrolase_3"/>
    <property type="match status" value="1"/>
</dbReference>
<dbReference type="GO" id="GO:0016787">
    <property type="term" value="F:hydrolase activity"/>
    <property type="evidence" value="ECO:0007669"/>
    <property type="project" value="InterPro"/>
</dbReference>
<dbReference type="RefSeq" id="XP_067480730.1">
    <property type="nucleotide sequence ID" value="XM_067620751.1"/>
</dbReference>
<dbReference type="OrthoDB" id="408631at2759"/>
<evidence type="ECO:0000313" key="3">
    <source>
        <dbReference type="Proteomes" id="UP000184499"/>
    </source>
</evidence>
<proteinExistence type="predicted"/>